<evidence type="ECO:0000256" key="1">
    <source>
        <dbReference type="SAM" id="MobiDB-lite"/>
    </source>
</evidence>
<proteinExistence type="predicted"/>
<feature type="domain" description="Transcriptional regulator SgrR N-terminal HTH" evidence="2">
    <location>
        <begin position="7"/>
        <end position="104"/>
    </location>
</feature>
<dbReference type="EMBL" id="JBHSAP010000015">
    <property type="protein sequence ID" value="MFC4077487.1"/>
    <property type="molecule type" value="Genomic_DNA"/>
</dbReference>
<evidence type="ECO:0000259" key="2">
    <source>
        <dbReference type="Pfam" id="PF12793"/>
    </source>
</evidence>
<dbReference type="SUPFAM" id="SSF46785">
    <property type="entry name" value="Winged helix' DNA-binding domain"/>
    <property type="match status" value="1"/>
</dbReference>
<evidence type="ECO:0000313" key="3">
    <source>
        <dbReference type="EMBL" id="MFC4077487.1"/>
    </source>
</evidence>
<dbReference type="Proteomes" id="UP001595843">
    <property type="component" value="Unassembled WGS sequence"/>
</dbReference>
<feature type="region of interest" description="Disordered" evidence="1">
    <location>
        <begin position="160"/>
        <end position="180"/>
    </location>
</feature>
<name>A0ABV8JL88_9BACL</name>
<dbReference type="InterPro" id="IPR025370">
    <property type="entry name" value="SgrR_HTH_N"/>
</dbReference>
<protein>
    <submittedName>
        <fullName evidence="3">SgrR family transcriptional regulator</fullName>
    </submittedName>
</protein>
<dbReference type="InterPro" id="IPR036390">
    <property type="entry name" value="WH_DNA-bd_sf"/>
</dbReference>
<gene>
    <name evidence="3" type="ORF">ACFOUO_11810</name>
</gene>
<organism evidence="3 4">
    <name type="scientific">Salinithrix halophila</name>
    <dbReference type="NCBI Taxonomy" id="1485204"/>
    <lineage>
        <taxon>Bacteria</taxon>
        <taxon>Bacillati</taxon>
        <taxon>Bacillota</taxon>
        <taxon>Bacilli</taxon>
        <taxon>Bacillales</taxon>
        <taxon>Thermoactinomycetaceae</taxon>
        <taxon>Salinithrix</taxon>
    </lineage>
</organism>
<evidence type="ECO:0000313" key="4">
    <source>
        <dbReference type="Proteomes" id="UP001595843"/>
    </source>
</evidence>
<comment type="caution">
    <text evidence="3">The sequence shown here is derived from an EMBL/GenBank/DDBJ whole genome shotgun (WGS) entry which is preliminary data.</text>
</comment>
<dbReference type="Pfam" id="PF12793">
    <property type="entry name" value="SgrR_N"/>
    <property type="match status" value="1"/>
</dbReference>
<sequence>MILLKMVEHYIELRLYYREIETHEPLYVSLAELSDVLYSSTRNVKRHLKHMEEEGLIEWRSGGGRGKRSALVFKKPLEEVFPPYFREFLQQGKYKEAIRSIKRDGVPAGIRKSCYNEMMKELSMPVMALGTAERDNNRTYSEKLASKGLTPAVVSTETGKWMIVDEEQSDPRKKGTEEDK</sequence>
<feature type="compositionally biased region" description="Basic and acidic residues" evidence="1">
    <location>
        <begin position="169"/>
        <end position="180"/>
    </location>
</feature>
<reference evidence="4" key="1">
    <citation type="journal article" date="2019" name="Int. J. Syst. Evol. Microbiol.">
        <title>The Global Catalogue of Microorganisms (GCM) 10K type strain sequencing project: providing services to taxonomists for standard genome sequencing and annotation.</title>
        <authorList>
            <consortium name="The Broad Institute Genomics Platform"/>
            <consortium name="The Broad Institute Genome Sequencing Center for Infectious Disease"/>
            <person name="Wu L."/>
            <person name="Ma J."/>
        </authorList>
    </citation>
    <scope>NUCLEOTIDE SEQUENCE [LARGE SCALE GENOMIC DNA]</scope>
    <source>
        <strain evidence="4">IBRC-M 10813</strain>
    </source>
</reference>
<keyword evidence="4" id="KW-1185">Reference proteome</keyword>
<accession>A0ABV8JL88</accession>